<dbReference type="EMBL" id="APPK01000026">
    <property type="protein sequence ID" value="ENV22555.1"/>
    <property type="molecule type" value="Genomic_DNA"/>
</dbReference>
<evidence type="ECO:0000313" key="2">
    <source>
        <dbReference type="Proteomes" id="UP000013270"/>
    </source>
</evidence>
<sequence>MHHVQHGCIDMYNHLTYLAKIIRTYFVSDKTYLSKRFVQKLGYLPNLYHPQSFNEKVTSRMIFERNSLHTALADKLAVRQLIEDKICTSHVVPLLGVYHRFNEINFDQLPEKFVLKCNHDSGSALVCKDKNQFDFKKAERNLTRHLKQNMYYLKREWHYKNIKPVILVEQYVELLSDPETQLTITTCRVHCFEGQPKFIEVDIQDQFKNEYSNIYDLSWTLQPFTVDLKNNSPVCLKQPVRLGMVIELSQMLCLKHGYSRVDFLITDENIYFSEITLTPNAGRMIIKPSEWDSKLGEYWQSF</sequence>
<protein>
    <submittedName>
        <fullName evidence="1">Uncharacterized protein</fullName>
    </submittedName>
</protein>
<name>N8YTK4_ACIBZ</name>
<dbReference type="PATRIC" id="fig|1217651.3.peg.1528"/>
<dbReference type="AlphaFoldDB" id="N8YTK4"/>
<dbReference type="InterPro" id="IPR029465">
    <property type="entry name" value="ATPgrasp_TupA"/>
</dbReference>
<dbReference type="HOGENOM" id="CLU_056705_0_0_6"/>
<dbReference type="Pfam" id="PF14305">
    <property type="entry name" value="ATPgrasp_TupA"/>
    <property type="match status" value="1"/>
</dbReference>
<dbReference type="Proteomes" id="UP000013270">
    <property type="component" value="Unassembled WGS sequence"/>
</dbReference>
<proteinExistence type="predicted"/>
<accession>N8YTK4</accession>
<organism evidence="1 2">
    <name type="scientific">Acinetobacter bereziniae NIPH 3</name>
    <dbReference type="NCBI Taxonomy" id="1217651"/>
    <lineage>
        <taxon>Bacteria</taxon>
        <taxon>Pseudomonadati</taxon>
        <taxon>Pseudomonadota</taxon>
        <taxon>Gammaproteobacteria</taxon>
        <taxon>Moraxellales</taxon>
        <taxon>Moraxellaceae</taxon>
        <taxon>Acinetobacter</taxon>
    </lineage>
</organism>
<reference evidence="1 2" key="1">
    <citation type="submission" date="2013-02" db="EMBL/GenBank/DDBJ databases">
        <title>The Genome Sequence of Acinetobacter bereziniae NIPH 3.</title>
        <authorList>
            <consortium name="The Broad Institute Genome Sequencing Platform"/>
            <consortium name="The Broad Institute Genome Sequencing Center for Infectious Disease"/>
            <person name="Cerqueira G."/>
            <person name="Feldgarden M."/>
            <person name="Courvalin P."/>
            <person name="Perichon B."/>
            <person name="Grillot-Courvalin C."/>
            <person name="Clermont D."/>
            <person name="Rocha E."/>
            <person name="Yoon E.-J."/>
            <person name="Nemec A."/>
            <person name="Walker B."/>
            <person name="Young S.K."/>
            <person name="Zeng Q."/>
            <person name="Gargeya S."/>
            <person name="Fitzgerald M."/>
            <person name="Haas B."/>
            <person name="Abouelleil A."/>
            <person name="Alvarado L."/>
            <person name="Arachchi H.M."/>
            <person name="Berlin A.M."/>
            <person name="Chapman S.B."/>
            <person name="Dewar J."/>
            <person name="Goldberg J."/>
            <person name="Griggs A."/>
            <person name="Gujja S."/>
            <person name="Hansen M."/>
            <person name="Howarth C."/>
            <person name="Imamovic A."/>
            <person name="Larimer J."/>
            <person name="McCowan C."/>
            <person name="Murphy C."/>
            <person name="Neiman D."/>
            <person name="Pearson M."/>
            <person name="Priest M."/>
            <person name="Roberts A."/>
            <person name="Saif S."/>
            <person name="Shea T."/>
            <person name="Sisk P."/>
            <person name="Sykes S."/>
            <person name="Wortman J."/>
            <person name="Nusbaum C."/>
            <person name="Birren B."/>
        </authorList>
    </citation>
    <scope>NUCLEOTIDE SEQUENCE [LARGE SCALE GENOMIC DNA]</scope>
    <source>
        <strain evidence="1 2">NIPH 3</strain>
    </source>
</reference>
<evidence type="ECO:0000313" key="1">
    <source>
        <dbReference type="EMBL" id="ENV22555.1"/>
    </source>
</evidence>
<gene>
    <name evidence="1" type="ORF">F963_01549</name>
</gene>
<comment type="caution">
    <text evidence="1">The sequence shown here is derived from an EMBL/GenBank/DDBJ whole genome shotgun (WGS) entry which is preliminary data.</text>
</comment>